<dbReference type="InterPro" id="IPR041616">
    <property type="entry name" value="PheRS_beta_core"/>
</dbReference>
<evidence type="ECO:0000256" key="7">
    <source>
        <dbReference type="ARBA" id="ARBA00022842"/>
    </source>
</evidence>
<dbReference type="Pfam" id="PF17759">
    <property type="entry name" value="tRNA_synthFbeta"/>
    <property type="match status" value="1"/>
</dbReference>
<dbReference type="SUPFAM" id="SSF46955">
    <property type="entry name" value="Putative DNA-binding domain"/>
    <property type="match status" value="2"/>
</dbReference>
<feature type="binding site" evidence="11">
    <location>
        <position position="367"/>
    </location>
    <ligand>
        <name>Mg(2+)</name>
        <dbReference type="ChEBI" id="CHEBI:18420"/>
        <note>shared with alpha subunit</note>
    </ligand>
</feature>
<evidence type="ECO:0000256" key="4">
    <source>
        <dbReference type="ARBA" id="ARBA00022723"/>
    </source>
</evidence>
<accession>A0A5C5ZYB7</accession>
<dbReference type="Proteomes" id="UP000316213">
    <property type="component" value="Unassembled WGS sequence"/>
</dbReference>
<keyword evidence="4 11" id="KW-0479">Metal-binding</keyword>
<evidence type="ECO:0000256" key="8">
    <source>
        <dbReference type="ARBA" id="ARBA00022917"/>
    </source>
</evidence>
<dbReference type="GO" id="GO:0006432">
    <property type="term" value="P:phenylalanyl-tRNA aminoacylation"/>
    <property type="evidence" value="ECO:0007669"/>
    <property type="project" value="UniProtKB-UniRule"/>
</dbReference>
<dbReference type="SUPFAM" id="SSF54991">
    <property type="entry name" value="Anticodon-binding domain of PheRS"/>
    <property type="match status" value="1"/>
</dbReference>
<dbReference type="InterPro" id="IPR045060">
    <property type="entry name" value="Phe-tRNA-ligase_IIc_bsu"/>
</dbReference>
<dbReference type="OrthoDB" id="9805455at2"/>
<dbReference type="Gene3D" id="3.30.56.10">
    <property type="match status" value="2"/>
</dbReference>
<dbReference type="GO" id="GO:0009328">
    <property type="term" value="C:phenylalanine-tRNA ligase complex"/>
    <property type="evidence" value="ECO:0007669"/>
    <property type="project" value="TreeGrafter"/>
</dbReference>
<comment type="cofactor">
    <cofactor evidence="11">
        <name>Mg(2+)</name>
        <dbReference type="ChEBI" id="CHEBI:18420"/>
    </cofactor>
    <text evidence="11">Binds 2 magnesium ions per tetramer.</text>
</comment>
<evidence type="ECO:0000259" key="13">
    <source>
        <dbReference type="PROSITE" id="PS51483"/>
    </source>
</evidence>
<dbReference type="GO" id="GO:0000287">
    <property type="term" value="F:magnesium ion binding"/>
    <property type="evidence" value="ECO:0007669"/>
    <property type="project" value="UniProtKB-UniRule"/>
</dbReference>
<dbReference type="NCBIfam" id="TIGR00472">
    <property type="entry name" value="pheT_bact"/>
    <property type="match status" value="1"/>
</dbReference>
<reference evidence="14 15" key="1">
    <citation type="submission" date="2019-02" db="EMBL/GenBank/DDBJ databases">
        <title>Deep-cultivation of Planctomycetes and their phenomic and genomic characterization uncovers novel biology.</title>
        <authorList>
            <person name="Wiegand S."/>
            <person name="Jogler M."/>
            <person name="Boedeker C."/>
            <person name="Pinto D."/>
            <person name="Vollmers J."/>
            <person name="Rivas-Marin E."/>
            <person name="Kohn T."/>
            <person name="Peeters S.H."/>
            <person name="Heuer A."/>
            <person name="Rast P."/>
            <person name="Oberbeckmann S."/>
            <person name="Bunk B."/>
            <person name="Jeske O."/>
            <person name="Meyerdierks A."/>
            <person name="Storesund J.E."/>
            <person name="Kallscheuer N."/>
            <person name="Luecker S."/>
            <person name="Lage O.M."/>
            <person name="Pohl T."/>
            <person name="Merkel B.J."/>
            <person name="Hornburger P."/>
            <person name="Mueller R.-W."/>
            <person name="Bruemmer F."/>
            <person name="Labrenz M."/>
            <person name="Spormann A.M."/>
            <person name="Op Den Camp H."/>
            <person name="Overmann J."/>
            <person name="Amann R."/>
            <person name="Jetten M.S.M."/>
            <person name="Mascher T."/>
            <person name="Medema M.H."/>
            <person name="Devos D.P."/>
            <person name="Kaster A.-K."/>
            <person name="Ovreas L."/>
            <person name="Rohde M."/>
            <person name="Galperin M.Y."/>
            <person name="Jogler C."/>
        </authorList>
    </citation>
    <scope>NUCLEOTIDE SEQUENCE [LARGE SCALE GENOMIC DNA]</scope>
    <source>
        <strain evidence="14 15">Pla100</strain>
    </source>
</reference>
<dbReference type="InterPro" id="IPR005146">
    <property type="entry name" value="B3/B4_tRNA-bd"/>
</dbReference>
<comment type="similarity">
    <text evidence="1 11">Belongs to the phenylalanyl-tRNA synthetase beta subunit family. Type 1 subfamily.</text>
</comment>
<dbReference type="SUPFAM" id="SSF56037">
    <property type="entry name" value="PheT/TilS domain"/>
    <property type="match status" value="1"/>
</dbReference>
<dbReference type="AlphaFoldDB" id="A0A5C5ZYB7"/>
<dbReference type="PROSITE" id="PS51447">
    <property type="entry name" value="FDX_ACB"/>
    <property type="match status" value="1"/>
</dbReference>
<dbReference type="InterPro" id="IPR036690">
    <property type="entry name" value="Fdx_antiC-bd_sf"/>
</dbReference>
<keyword evidence="15" id="KW-1185">Reference proteome</keyword>
<comment type="subcellular location">
    <subcellularLocation>
        <location evidence="11">Cytoplasm</location>
    </subcellularLocation>
</comment>
<comment type="subunit">
    <text evidence="2 11">Tetramer of two alpha and two beta subunits.</text>
</comment>
<evidence type="ECO:0000259" key="12">
    <source>
        <dbReference type="PROSITE" id="PS51447"/>
    </source>
</evidence>
<evidence type="ECO:0000256" key="11">
    <source>
        <dbReference type="HAMAP-Rule" id="MF_00283"/>
    </source>
</evidence>
<comment type="caution">
    <text evidence="14">The sequence shown here is derived from an EMBL/GenBank/DDBJ whole genome shotgun (WGS) entry which is preliminary data.</text>
</comment>
<dbReference type="GO" id="GO:0003723">
    <property type="term" value="F:RNA binding"/>
    <property type="evidence" value="ECO:0007669"/>
    <property type="project" value="InterPro"/>
</dbReference>
<dbReference type="InterPro" id="IPR009061">
    <property type="entry name" value="DNA-bd_dom_put_sf"/>
</dbReference>
<dbReference type="GO" id="GO:0005524">
    <property type="term" value="F:ATP binding"/>
    <property type="evidence" value="ECO:0007669"/>
    <property type="project" value="UniProtKB-UniRule"/>
</dbReference>
<dbReference type="HAMAP" id="MF_00283">
    <property type="entry name" value="Phe_tRNA_synth_beta1"/>
    <property type="match status" value="1"/>
</dbReference>
<feature type="binding site" evidence="11">
    <location>
        <position position="357"/>
    </location>
    <ligand>
        <name>Mg(2+)</name>
        <dbReference type="ChEBI" id="CHEBI:18420"/>
        <note>shared with alpha subunit</note>
    </ligand>
</feature>
<dbReference type="SUPFAM" id="SSF55681">
    <property type="entry name" value="Class II aaRS and biotin synthetases"/>
    <property type="match status" value="1"/>
</dbReference>
<dbReference type="EC" id="6.1.1.20" evidence="11"/>
<evidence type="ECO:0000313" key="15">
    <source>
        <dbReference type="Proteomes" id="UP000316213"/>
    </source>
</evidence>
<organism evidence="14 15">
    <name type="scientific">Neorhodopirellula pilleata</name>
    <dbReference type="NCBI Taxonomy" id="2714738"/>
    <lineage>
        <taxon>Bacteria</taxon>
        <taxon>Pseudomonadati</taxon>
        <taxon>Planctomycetota</taxon>
        <taxon>Planctomycetia</taxon>
        <taxon>Pirellulales</taxon>
        <taxon>Pirellulaceae</taxon>
        <taxon>Neorhodopirellula</taxon>
    </lineage>
</organism>
<evidence type="ECO:0000256" key="5">
    <source>
        <dbReference type="ARBA" id="ARBA00022741"/>
    </source>
</evidence>
<proteinExistence type="inferred from homology"/>
<name>A0A5C5ZYB7_9BACT</name>
<evidence type="ECO:0000256" key="6">
    <source>
        <dbReference type="ARBA" id="ARBA00022840"/>
    </source>
</evidence>
<protein>
    <recommendedName>
        <fullName evidence="11">Phenylalanine--tRNA ligase beta subunit</fullName>
        <ecNumber evidence="11">6.1.1.20</ecNumber>
    </recommendedName>
    <alternativeName>
        <fullName evidence="11">Phenylalanyl-tRNA synthetase beta subunit</fullName>
        <shortName evidence="11">PheRS</shortName>
    </alternativeName>
</protein>
<keyword evidence="3 11" id="KW-0436">Ligase</keyword>
<evidence type="ECO:0000256" key="9">
    <source>
        <dbReference type="ARBA" id="ARBA00023146"/>
    </source>
</evidence>
<dbReference type="Gene3D" id="3.30.930.10">
    <property type="entry name" value="Bira Bifunctional Protein, Domain 2"/>
    <property type="match status" value="1"/>
</dbReference>
<feature type="binding site" evidence="11">
    <location>
        <position position="363"/>
    </location>
    <ligand>
        <name>Mg(2+)</name>
        <dbReference type="ChEBI" id="CHEBI:18420"/>
        <note>shared with alpha subunit</note>
    </ligand>
</feature>
<dbReference type="PROSITE" id="PS51483">
    <property type="entry name" value="B5"/>
    <property type="match status" value="1"/>
</dbReference>
<feature type="binding site" evidence="11">
    <location>
        <position position="366"/>
    </location>
    <ligand>
        <name>Mg(2+)</name>
        <dbReference type="ChEBI" id="CHEBI:18420"/>
        <note>shared with alpha subunit</note>
    </ligand>
</feature>
<dbReference type="EMBL" id="SJPM01000013">
    <property type="protein sequence ID" value="TWT91927.1"/>
    <property type="molecule type" value="Genomic_DNA"/>
</dbReference>
<evidence type="ECO:0000256" key="10">
    <source>
        <dbReference type="ARBA" id="ARBA00049255"/>
    </source>
</evidence>
<gene>
    <name evidence="11 14" type="primary">pheT</name>
    <name evidence="14" type="ORF">Pla100_49670</name>
</gene>
<dbReference type="InterPro" id="IPR005121">
    <property type="entry name" value="Fdx_antiC-bd"/>
</dbReference>
<keyword evidence="9 11" id="KW-0030">Aminoacyl-tRNA synthetase</keyword>
<keyword evidence="7 11" id="KW-0460">Magnesium</keyword>
<evidence type="ECO:0000256" key="2">
    <source>
        <dbReference type="ARBA" id="ARBA00011209"/>
    </source>
</evidence>
<dbReference type="SMART" id="SM00873">
    <property type="entry name" value="B3_4"/>
    <property type="match status" value="1"/>
</dbReference>
<dbReference type="InterPro" id="IPR005147">
    <property type="entry name" value="tRNA_synthase_B5-dom"/>
</dbReference>
<dbReference type="Pfam" id="PF03147">
    <property type="entry name" value="FDX-ACB"/>
    <property type="match status" value="1"/>
</dbReference>
<dbReference type="Pfam" id="PF03484">
    <property type="entry name" value="B5"/>
    <property type="match status" value="1"/>
</dbReference>
<dbReference type="SMART" id="SM00874">
    <property type="entry name" value="B5"/>
    <property type="match status" value="1"/>
</dbReference>
<evidence type="ECO:0000256" key="1">
    <source>
        <dbReference type="ARBA" id="ARBA00008653"/>
    </source>
</evidence>
<dbReference type="InterPro" id="IPR045864">
    <property type="entry name" value="aa-tRNA-synth_II/BPL/LPL"/>
</dbReference>
<dbReference type="GO" id="GO:0004826">
    <property type="term" value="F:phenylalanine-tRNA ligase activity"/>
    <property type="evidence" value="ECO:0007669"/>
    <property type="project" value="UniProtKB-UniRule"/>
</dbReference>
<keyword evidence="11" id="KW-0963">Cytoplasm</keyword>
<keyword evidence="6 11" id="KW-0067">ATP-binding</keyword>
<dbReference type="PANTHER" id="PTHR10947:SF0">
    <property type="entry name" value="PHENYLALANINE--TRNA LIGASE BETA SUBUNIT"/>
    <property type="match status" value="1"/>
</dbReference>
<keyword evidence="8 11" id="KW-0648">Protein biosynthesis</keyword>
<evidence type="ECO:0000313" key="14">
    <source>
        <dbReference type="EMBL" id="TWT91927.1"/>
    </source>
</evidence>
<dbReference type="Gene3D" id="3.30.70.380">
    <property type="entry name" value="Ferrodoxin-fold anticodon-binding domain"/>
    <property type="match status" value="1"/>
</dbReference>
<dbReference type="PANTHER" id="PTHR10947">
    <property type="entry name" value="PHENYLALANYL-TRNA SYNTHETASE BETA CHAIN AND LEUCINE-RICH REPEAT-CONTAINING PROTEIN 47"/>
    <property type="match status" value="1"/>
</dbReference>
<feature type="domain" description="FDX-ACB" evidence="12">
    <location>
        <begin position="597"/>
        <end position="692"/>
    </location>
</feature>
<dbReference type="SMART" id="SM00896">
    <property type="entry name" value="FDX-ACB"/>
    <property type="match status" value="1"/>
</dbReference>
<dbReference type="InterPro" id="IPR004532">
    <property type="entry name" value="Phe-tRNA-ligase_IIc_bsu_bact"/>
</dbReference>
<evidence type="ECO:0000256" key="3">
    <source>
        <dbReference type="ARBA" id="ARBA00022598"/>
    </source>
</evidence>
<keyword evidence="5 11" id="KW-0547">Nucleotide-binding</keyword>
<feature type="domain" description="B5" evidence="13">
    <location>
        <begin position="299"/>
        <end position="379"/>
    </location>
</feature>
<dbReference type="InterPro" id="IPR020825">
    <property type="entry name" value="Phe-tRNA_synthase-like_B3/B4"/>
</dbReference>
<dbReference type="Gene3D" id="3.50.40.10">
    <property type="entry name" value="Phenylalanyl-trna Synthetase, Chain B, domain 3"/>
    <property type="match status" value="1"/>
</dbReference>
<dbReference type="Pfam" id="PF03483">
    <property type="entry name" value="B3_4"/>
    <property type="match status" value="1"/>
</dbReference>
<comment type="catalytic activity">
    <reaction evidence="10 11">
        <text>tRNA(Phe) + L-phenylalanine + ATP = L-phenylalanyl-tRNA(Phe) + AMP + diphosphate + H(+)</text>
        <dbReference type="Rhea" id="RHEA:19413"/>
        <dbReference type="Rhea" id="RHEA-COMP:9668"/>
        <dbReference type="Rhea" id="RHEA-COMP:9699"/>
        <dbReference type="ChEBI" id="CHEBI:15378"/>
        <dbReference type="ChEBI" id="CHEBI:30616"/>
        <dbReference type="ChEBI" id="CHEBI:33019"/>
        <dbReference type="ChEBI" id="CHEBI:58095"/>
        <dbReference type="ChEBI" id="CHEBI:78442"/>
        <dbReference type="ChEBI" id="CHEBI:78531"/>
        <dbReference type="ChEBI" id="CHEBI:456215"/>
        <dbReference type="EC" id="6.1.1.20"/>
    </reaction>
</comment>
<sequence length="692" mass="75748">MLVSWKWLSRYVDLTLSHDELVDRFSLSGLNHEESNTVTLDSGAEDIIIDLEVTSNRGDCLGHIGVAREVGVLTNQPLKIPTIEFQESARKASDCLTVRNEFEQACPRYTARVIEGVRVGRSPQWMQDALKSIGIGIVNNIVDVTNYVMMECGQPLHAFDADQIDGDTIVIRPGKTDAKGKSQEVLEAIDHRKYELNADTCVIADASSPLAIAGVMGGAISEVSETTTRIVIEAADFVPLSVRRTARRLKLHSPSSFRFERRVDPAGIDWASRRACQLITEIAGGTVLTGAIDTADSVPTREPITLRLSQIERVLGIAIDAATIHKILVGLGCRAEISRDAESANTIDCVPPTWRHDLTREIDLIEELARINGYDKIPETAPIPVTPSSKRTFDSAMQRLRGVMTAAGFSEAMTPSLVVEKLDTSLSPWTDRPALQTRTAMLEGSKRLRRTLIPSLLQSRAANWASASINADLFEIAHAYLPADENATGEDALPAETYHVAMIGGEDFFGVKGVIETLLGRMGIEGDLRVESVDRDGFAPGGLVALKLSDETIGYLGILDEKLISSWKLSGPVIAAELSADVLVQHSQLVPQQRQVSAFPAIKRDLNLVLPESIRWDGLSSVIRSAADERLTSLSYQETYRNEKVDGPDRKRVLFSMELQSLTETLSGNDADEIVESVVTRCEKELGAVLMR</sequence>